<keyword evidence="1" id="KW-0732">Signal</keyword>
<dbReference type="KEGG" id="geh:HYN69_10670"/>
<dbReference type="RefSeq" id="WP_108435718.1">
    <property type="nucleotide sequence ID" value="NZ_CP028918.1"/>
</dbReference>
<name>A0A2S0UM51_9RHOB</name>
<dbReference type="OrthoDB" id="6371473at2"/>
<evidence type="ECO:0000313" key="2">
    <source>
        <dbReference type="EMBL" id="AWB48899.1"/>
    </source>
</evidence>
<sequence>MRVLRNTAAILAFAALPVSAQTFATGDQIKAAIAGNTVQGNMLASGAYTEFYQADGVIKGADYTAKWSVNGDEMCFDYGEGASCWSVQIKGDAVTWIKDGVEDGTGTLVAGNPNKY</sequence>
<dbReference type="Proteomes" id="UP000244496">
    <property type="component" value="Chromosome"/>
</dbReference>
<dbReference type="EMBL" id="CP028918">
    <property type="protein sequence ID" value="AWB48899.1"/>
    <property type="molecule type" value="Genomic_DNA"/>
</dbReference>
<gene>
    <name evidence="2" type="ORF">HYN69_10670</name>
</gene>
<evidence type="ECO:0000313" key="3">
    <source>
        <dbReference type="Proteomes" id="UP000244496"/>
    </source>
</evidence>
<feature type="chain" id="PRO_5015535225" evidence="1">
    <location>
        <begin position="21"/>
        <end position="116"/>
    </location>
</feature>
<protein>
    <submittedName>
        <fullName evidence="2">Uncharacterized protein</fullName>
    </submittedName>
</protein>
<dbReference type="AlphaFoldDB" id="A0A2S0UM51"/>
<keyword evidence="3" id="KW-1185">Reference proteome</keyword>
<feature type="signal peptide" evidence="1">
    <location>
        <begin position="1"/>
        <end position="20"/>
    </location>
</feature>
<accession>A0A2S0UM51</accession>
<evidence type="ECO:0000256" key="1">
    <source>
        <dbReference type="SAM" id="SignalP"/>
    </source>
</evidence>
<reference evidence="2 3" key="1">
    <citation type="submission" date="2018-04" db="EMBL/GenBank/DDBJ databases">
        <title>Genome sequencing of Gemmobacter.</title>
        <authorList>
            <person name="Yi H."/>
            <person name="Baek M.-G."/>
        </authorList>
    </citation>
    <scope>NUCLEOTIDE SEQUENCE [LARGE SCALE GENOMIC DNA]</scope>
    <source>
        <strain evidence="2 3">HYN0069</strain>
    </source>
</reference>
<organism evidence="2 3">
    <name type="scientific">Paragemmobacter aquarius</name>
    <dbReference type="NCBI Taxonomy" id="2169400"/>
    <lineage>
        <taxon>Bacteria</taxon>
        <taxon>Pseudomonadati</taxon>
        <taxon>Pseudomonadota</taxon>
        <taxon>Alphaproteobacteria</taxon>
        <taxon>Rhodobacterales</taxon>
        <taxon>Paracoccaceae</taxon>
        <taxon>Paragemmobacter</taxon>
    </lineage>
</organism>
<proteinExistence type="predicted"/>